<dbReference type="Gene3D" id="1.10.10.10">
    <property type="entry name" value="Winged helix-like DNA-binding domain superfamily/Winged helix DNA-binding domain"/>
    <property type="match status" value="1"/>
</dbReference>
<dbReference type="Proteomes" id="UP000281725">
    <property type="component" value="Unassembled WGS sequence"/>
</dbReference>
<sequence length="143" mass="15944">MMLSAKQKRAFTLAISLFSEKNVSAAKIIEDLGCSEATLTRYLRDLRETYNVTIKYSKSTHSYQLTDMGSLTKKDINHMKAAIQKHETSDISDETISLTKIRKRAVTLSLTKAAIYKLDQLAAAEGKKRSEIVESLIKGTTPS</sequence>
<organism evidence="1 2">
    <name type="scientific">Aeromonas veronii</name>
    <dbReference type="NCBI Taxonomy" id="654"/>
    <lineage>
        <taxon>Bacteria</taxon>
        <taxon>Pseudomonadati</taxon>
        <taxon>Pseudomonadota</taxon>
        <taxon>Gammaproteobacteria</taxon>
        <taxon>Aeromonadales</taxon>
        <taxon>Aeromonadaceae</taxon>
        <taxon>Aeromonas</taxon>
    </lineage>
</organism>
<dbReference type="RefSeq" id="WP_120415883.1">
    <property type="nucleotide sequence ID" value="NZ_RAWX01000004.1"/>
</dbReference>
<dbReference type="AlphaFoldDB" id="A0A3A9IMF2"/>
<proteinExistence type="predicted"/>
<dbReference type="InterPro" id="IPR036390">
    <property type="entry name" value="WH_DNA-bd_sf"/>
</dbReference>
<evidence type="ECO:0000313" key="2">
    <source>
        <dbReference type="Proteomes" id="UP000281725"/>
    </source>
</evidence>
<evidence type="ECO:0000313" key="1">
    <source>
        <dbReference type="EMBL" id="RKJ86246.1"/>
    </source>
</evidence>
<reference evidence="1 2" key="1">
    <citation type="submission" date="2018-09" db="EMBL/GenBank/DDBJ databases">
        <title>Genome sequencing of Aeromonas veronii MS-17-88.</title>
        <authorList>
            <person name="Tekedar H.C."/>
            <person name="Arick M.A."/>
            <person name="Hsu C.-Y."/>
            <person name="Thrash A."/>
            <person name="Karsi A."/>
            <person name="Lawrence M.L."/>
            <person name="Abdelhamed H."/>
        </authorList>
    </citation>
    <scope>NUCLEOTIDE SEQUENCE [LARGE SCALE GENOMIC DNA]</scope>
    <source>
        <strain evidence="1 2">MS 17-88</strain>
    </source>
</reference>
<accession>A0A3A9IMF2</accession>
<dbReference type="InterPro" id="IPR036388">
    <property type="entry name" value="WH-like_DNA-bd_sf"/>
</dbReference>
<protein>
    <submittedName>
        <fullName evidence="1">HTH domain-containing protein</fullName>
    </submittedName>
</protein>
<comment type="caution">
    <text evidence="1">The sequence shown here is derived from an EMBL/GenBank/DDBJ whole genome shotgun (WGS) entry which is preliminary data.</text>
</comment>
<gene>
    <name evidence="1" type="ORF">D6R50_18320</name>
</gene>
<dbReference type="SUPFAM" id="SSF46785">
    <property type="entry name" value="Winged helix' DNA-binding domain"/>
    <property type="match status" value="1"/>
</dbReference>
<dbReference type="EMBL" id="RAWX01000004">
    <property type="protein sequence ID" value="RKJ86246.1"/>
    <property type="molecule type" value="Genomic_DNA"/>
</dbReference>
<name>A0A3A9IMF2_AERVE</name>